<sequence length="229" mass="25202">MKKIKAHNIPQEVLTRYRNRLWSQSSRILGPSGLKPWHLHSHLVTYVRTPLRAQTLRPSRTVGLHNHVETKLPSTAITTGSNTLDKNFTVRWKQHFENFHDISRDDIFFYCQTCCISFTAGGDQRSQLIRRCGVSCSLGTCSEDVTIRVAMATTNVKQSIVPNPCICKNQWAFLGLGSGFGGAGLADNLADLLCGSSFNLVARATPGLAKAARHCIPVSSAYILPPSPP</sequence>
<evidence type="ECO:0000313" key="2">
    <source>
        <dbReference type="Proteomes" id="UP000308365"/>
    </source>
</evidence>
<comment type="caution">
    <text evidence="1">The sequence shown here is derived from an EMBL/GenBank/DDBJ whole genome shotgun (WGS) entry which is preliminary data.</text>
</comment>
<gene>
    <name evidence="1" type="ORF">EI555_000892</name>
</gene>
<proteinExistence type="predicted"/>
<reference evidence="2" key="1">
    <citation type="journal article" date="2019" name="IScience">
        <title>Narwhal Genome Reveals Long-Term Low Genetic Diversity despite Current Large Abundance Size.</title>
        <authorList>
            <person name="Westbury M.V."/>
            <person name="Petersen B."/>
            <person name="Garde E."/>
            <person name="Heide-Jorgensen M.P."/>
            <person name="Lorenzen E.D."/>
        </authorList>
    </citation>
    <scope>NUCLEOTIDE SEQUENCE [LARGE SCALE GENOMIC DNA]</scope>
</reference>
<protein>
    <submittedName>
        <fullName evidence="1">Uncharacterized protein</fullName>
    </submittedName>
</protein>
<dbReference type="Proteomes" id="UP000308365">
    <property type="component" value="Unassembled WGS sequence"/>
</dbReference>
<dbReference type="EMBL" id="RWIC01001296">
    <property type="protein sequence ID" value="TKC36461.1"/>
    <property type="molecule type" value="Genomic_DNA"/>
</dbReference>
<dbReference type="AlphaFoldDB" id="A0A4U1EJE6"/>
<accession>A0A4U1EJE6</accession>
<evidence type="ECO:0000313" key="1">
    <source>
        <dbReference type="EMBL" id="TKC36461.1"/>
    </source>
</evidence>
<organism evidence="1 2">
    <name type="scientific">Monodon monoceros</name>
    <name type="common">Narwhal</name>
    <name type="synonym">Ceratodon monodon</name>
    <dbReference type="NCBI Taxonomy" id="40151"/>
    <lineage>
        <taxon>Eukaryota</taxon>
        <taxon>Metazoa</taxon>
        <taxon>Chordata</taxon>
        <taxon>Craniata</taxon>
        <taxon>Vertebrata</taxon>
        <taxon>Euteleostomi</taxon>
        <taxon>Mammalia</taxon>
        <taxon>Eutheria</taxon>
        <taxon>Laurasiatheria</taxon>
        <taxon>Artiodactyla</taxon>
        <taxon>Whippomorpha</taxon>
        <taxon>Cetacea</taxon>
        <taxon>Odontoceti</taxon>
        <taxon>Monodontidae</taxon>
        <taxon>Monodon</taxon>
    </lineage>
</organism>
<name>A0A4U1EJE6_MONMO</name>